<sequence length="436" mass="47787">MPHFIGLKLLSVFSIGSLVASQLFLPLFFKDILGLGSDKIGMIFSIIPFTSCIAFPYWTHLADRTHAYKTIMISNMFIALFSILSIGLVPFITNQESTTIVLVALGCFGYAFCGYPMISAMVDCVTLRALGDDKALYGRQKIGCPIGVSSAIFLVGLLQETFETQYALFWVYAVYVLGFIATIAAIDLTPHRYPKPVDEEETPLLPDPASAATLIAVGSTTPSLSENGVEKQDKSMWHLFRQPESMHFYTVVAILGFCFSTFQIFLFMFIRNDLHGTPAMIGLLGPLSGFSELLVFFFSKQIFKAMGVRWMLTIAHLIAIYRVIIYILAMEITWGAWLVTINHLAHGVMFSMIWTAAALQADAVAPLGLKSTAQGLLNVSFNGVGGGTGALVAGYVYENRGVADMWIMLGLVATAGLVIFTLPAAKAPFRWLGKHF</sequence>
<name>A0A162TTC2_PHYB8</name>
<keyword evidence="4 6" id="KW-1133">Transmembrane helix</keyword>
<dbReference type="Gene3D" id="1.20.1250.20">
    <property type="entry name" value="MFS general substrate transporter like domains"/>
    <property type="match status" value="2"/>
</dbReference>
<dbReference type="EMBL" id="KV440987">
    <property type="protein sequence ID" value="OAD70822.1"/>
    <property type="molecule type" value="Genomic_DNA"/>
</dbReference>
<feature type="transmembrane region" description="Helical" evidence="6">
    <location>
        <begin position="7"/>
        <end position="28"/>
    </location>
</feature>
<feature type="transmembrane region" description="Helical" evidence="6">
    <location>
        <begin position="310"/>
        <end position="329"/>
    </location>
</feature>
<evidence type="ECO:0000256" key="1">
    <source>
        <dbReference type="ARBA" id="ARBA00004141"/>
    </source>
</evidence>
<feature type="transmembrane region" description="Helical" evidence="6">
    <location>
        <begin position="376"/>
        <end position="397"/>
    </location>
</feature>
<dbReference type="InterPro" id="IPR051717">
    <property type="entry name" value="MFS_MFSD6"/>
</dbReference>
<feature type="transmembrane region" description="Helical" evidence="6">
    <location>
        <begin position="40"/>
        <end position="59"/>
    </location>
</feature>
<dbReference type="InParanoid" id="A0A162TTC2"/>
<keyword evidence="9" id="KW-1185">Reference proteome</keyword>
<feature type="transmembrane region" description="Helical" evidence="6">
    <location>
        <begin position="248"/>
        <end position="270"/>
    </location>
</feature>
<evidence type="ECO:0000256" key="2">
    <source>
        <dbReference type="ARBA" id="ARBA00005241"/>
    </source>
</evidence>
<feature type="transmembrane region" description="Helical" evidence="6">
    <location>
        <begin position="71"/>
        <end position="93"/>
    </location>
</feature>
<feature type="transmembrane region" description="Helical" evidence="6">
    <location>
        <begin position="403"/>
        <end position="425"/>
    </location>
</feature>
<evidence type="ECO:0000256" key="3">
    <source>
        <dbReference type="ARBA" id="ARBA00022692"/>
    </source>
</evidence>
<evidence type="ECO:0000256" key="5">
    <source>
        <dbReference type="ARBA" id="ARBA00023136"/>
    </source>
</evidence>
<feature type="transmembrane region" description="Helical" evidence="6">
    <location>
        <begin position="142"/>
        <end position="159"/>
    </location>
</feature>
<comment type="similarity">
    <text evidence="2">Belongs to the major facilitator superfamily. MFSD6 family.</text>
</comment>
<feature type="transmembrane region" description="Helical" evidence="6">
    <location>
        <begin position="165"/>
        <end position="186"/>
    </location>
</feature>
<dbReference type="PANTHER" id="PTHR16172">
    <property type="entry name" value="MAJOR FACILITATOR SUPERFAMILY DOMAIN-CONTAINING PROTEIN 6-LIKE"/>
    <property type="match status" value="1"/>
</dbReference>
<keyword evidence="3 6" id="KW-0812">Transmembrane</keyword>
<dbReference type="OrthoDB" id="515887at2759"/>
<comment type="subcellular location">
    <subcellularLocation>
        <location evidence="1">Membrane</location>
        <topology evidence="1">Multi-pass membrane protein</topology>
    </subcellularLocation>
</comment>
<keyword evidence="5 6" id="KW-0472">Membrane</keyword>
<dbReference type="GO" id="GO:0016020">
    <property type="term" value="C:membrane"/>
    <property type="evidence" value="ECO:0007669"/>
    <property type="project" value="UniProtKB-SubCell"/>
</dbReference>
<protein>
    <recommendedName>
        <fullName evidence="7">Major facilitator superfamily associated domain-containing protein</fullName>
    </recommendedName>
</protein>
<evidence type="ECO:0000313" key="9">
    <source>
        <dbReference type="Proteomes" id="UP000077315"/>
    </source>
</evidence>
<dbReference type="PANTHER" id="PTHR16172:SF41">
    <property type="entry name" value="MAJOR FACILITATOR SUPERFAMILY DOMAIN-CONTAINING PROTEIN 6-LIKE"/>
    <property type="match status" value="1"/>
</dbReference>
<dbReference type="VEuPathDB" id="FungiDB:PHYBLDRAFT_170904"/>
<feature type="domain" description="Major facilitator superfamily associated" evidence="7">
    <location>
        <begin position="7"/>
        <end position="407"/>
    </location>
</feature>
<evidence type="ECO:0000259" key="7">
    <source>
        <dbReference type="Pfam" id="PF12832"/>
    </source>
</evidence>
<dbReference type="SUPFAM" id="SSF103473">
    <property type="entry name" value="MFS general substrate transporter"/>
    <property type="match status" value="1"/>
</dbReference>
<dbReference type="InterPro" id="IPR024989">
    <property type="entry name" value="MFS_assoc_dom"/>
</dbReference>
<proteinExistence type="inferred from homology"/>
<dbReference type="GeneID" id="28997353"/>
<feature type="transmembrane region" description="Helical" evidence="6">
    <location>
        <begin position="276"/>
        <end position="298"/>
    </location>
</feature>
<feature type="transmembrane region" description="Helical" evidence="6">
    <location>
        <begin position="99"/>
        <end position="122"/>
    </location>
</feature>
<reference evidence="9" key="1">
    <citation type="submission" date="2015-06" db="EMBL/GenBank/DDBJ databases">
        <title>Expansion of signal transduction pathways in fungi by whole-genome duplication.</title>
        <authorList>
            <consortium name="DOE Joint Genome Institute"/>
            <person name="Corrochano L.M."/>
            <person name="Kuo A."/>
            <person name="Marcet-Houben M."/>
            <person name="Polaino S."/>
            <person name="Salamov A."/>
            <person name="Villalobos J.M."/>
            <person name="Alvarez M.I."/>
            <person name="Avalos J."/>
            <person name="Benito E.P."/>
            <person name="Benoit I."/>
            <person name="Burger G."/>
            <person name="Camino L.P."/>
            <person name="Canovas D."/>
            <person name="Cerda-Olmedo E."/>
            <person name="Cheng J.-F."/>
            <person name="Dominguez A."/>
            <person name="Elias M."/>
            <person name="Eslava A.P."/>
            <person name="Glaser F."/>
            <person name="Grimwood J."/>
            <person name="Gutierrez G."/>
            <person name="Heitman J."/>
            <person name="Henrissat B."/>
            <person name="Iturriaga E.A."/>
            <person name="Lang B.F."/>
            <person name="Lavin J.L."/>
            <person name="Lee S."/>
            <person name="Li W."/>
            <person name="Lindquist E."/>
            <person name="Lopez-Garcia S."/>
            <person name="Luque E.M."/>
            <person name="Marcos A.T."/>
            <person name="Martin J."/>
            <person name="McCluskey K."/>
            <person name="Medina H.R."/>
            <person name="Miralles-Duran A."/>
            <person name="Miyazaki A."/>
            <person name="Munoz-Torres E."/>
            <person name="Oguiza J.A."/>
            <person name="Ohm R."/>
            <person name="Olmedo M."/>
            <person name="Orejas M."/>
            <person name="Ortiz-Castellanos L."/>
            <person name="Pisabarro A.G."/>
            <person name="Rodriguez-Romero J."/>
            <person name="Ruiz-Herrera J."/>
            <person name="Ruiz-Vazquez R."/>
            <person name="Sanz C."/>
            <person name="Schackwitz W."/>
            <person name="Schmutz J."/>
            <person name="Shahriari M."/>
            <person name="Shelest E."/>
            <person name="Silva-Franco F."/>
            <person name="Soanes D."/>
            <person name="Syed K."/>
            <person name="Tagua V.G."/>
            <person name="Talbot N.J."/>
            <person name="Thon M."/>
            <person name="De vries R.P."/>
            <person name="Wiebenga A."/>
            <person name="Yadav J.S."/>
            <person name="Braun E.L."/>
            <person name="Baker S."/>
            <person name="Garre V."/>
            <person name="Horwitz B."/>
            <person name="Torres-Martinez S."/>
            <person name="Idnurm A."/>
            <person name="Herrera-Estrella A."/>
            <person name="Gabaldon T."/>
            <person name="Grigoriev I.V."/>
        </authorList>
    </citation>
    <scope>NUCLEOTIDE SEQUENCE [LARGE SCALE GENOMIC DNA]</scope>
    <source>
        <strain evidence="9">NRRL 1555(-)</strain>
    </source>
</reference>
<dbReference type="InterPro" id="IPR036259">
    <property type="entry name" value="MFS_trans_sf"/>
</dbReference>
<evidence type="ECO:0000256" key="6">
    <source>
        <dbReference type="SAM" id="Phobius"/>
    </source>
</evidence>
<evidence type="ECO:0000313" key="8">
    <source>
        <dbReference type="EMBL" id="OAD70822.1"/>
    </source>
</evidence>
<gene>
    <name evidence="8" type="ORF">PHYBLDRAFT_170904</name>
</gene>
<dbReference type="Pfam" id="PF12832">
    <property type="entry name" value="MFS_1_like"/>
    <property type="match status" value="1"/>
</dbReference>
<dbReference type="Proteomes" id="UP000077315">
    <property type="component" value="Unassembled WGS sequence"/>
</dbReference>
<organism evidence="8 9">
    <name type="scientific">Phycomyces blakesleeanus (strain ATCC 8743b / DSM 1359 / FGSC 10004 / NBRC 33097 / NRRL 1555)</name>
    <dbReference type="NCBI Taxonomy" id="763407"/>
    <lineage>
        <taxon>Eukaryota</taxon>
        <taxon>Fungi</taxon>
        <taxon>Fungi incertae sedis</taxon>
        <taxon>Mucoromycota</taxon>
        <taxon>Mucoromycotina</taxon>
        <taxon>Mucoromycetes</taxon>
        <taxon>Mucorales</taxon>
        <taxon>Phycomycetaceae</taxon>
        <taxon>Phycomyces</taxon>
    </lineage>
</organism>
<dbReference type="AlphaFoldDB" id="A0A162TTC2"/>
<evidence type="ECO:0000256" key="4">
    <source>
        <dbReference type="ARBA" id="ARBA00022989"/>
    </source>
</evidence>
<dbReference type="RefSeq" id="XP_018288862.1">
    <property type="nucleotide sequence ID" value="XM_018436447.1"/>
</dbReference>
<accession>A0A162TTC2</accession>